<proteinExistence type="predicted"/>
<dbReference type="SUPFAM" id="SSF69036">
    <property type="entry name" value="Bcr-Abl oncoprotein oligomerization domain"/>
    <property type="match status" value="1"/>
</dbReference>
<dbReference type="Pfam" id="PF00620">
    <property type="entry name" value="RhoGAP"/>
    <property type="match status" value="1"/>
</dbReference>
<feature type="region of interest" description="Disordered" evidence="6">
    <location>
        <begin position="57"/>
        <end position="84"/>
    </location>
</feature>
<evidence type="ECO:0000313" key="11">
    <source>
        <dbReference type="Proteomes" id="UP000694565"/>
    </source>
</evidence>
<keyword evidence="3" id="KW-0343">GTPase activation</keyword>
<dbReference type="SUPFAM" id="SSF48350">
    <property type="entry name" value="GTPase activation domain, GAP"/>
    <property type="match status" value="1"/>
</dbReference>
<accession>A0A8C3AK09</accession>
<name>A0A8C3AK09_CYCLU</name>
<protein>
    <submittedName>
        <fullName evidence="10">BCR activator of RhoGEF and GTPase</fullName>
    </submittedName>
</protein>
<dbReference type="InterPro" id="IPR035899">
    <property type="entry name" value="DBL_dom_sf"/>
</dbReference>
<keyword evidence="5" id="KW-0175">Coiled coil</keyword>
<keyword evidence="4" id="KW-0344">Guanine-nucleotide releasing factor</keyword>
<dbReference type="GO" id="GO:0030424">
    <property type="term" value="C:axon"/>
    <property type="evidence" value="ECO:0007669"/>
    <property type="project" value="UniProtKB-SubCell"/>
</dbReference>
<dbReference type="InterPro" id="IPR015123">
    <property type="entry name" value="Bcr-Abl_oncoprot_oligo"/>
</dbReference>
<dbReference type="GO" id="GO:0016020">
    <property type="term" value="C:membrane"/>
    <property type="evidence" value="ECO:0007669"/>
    <property type="project" value="TreeGrafter"/>
</dbReference>
<evidence type="ECO:0000259" key="9">
    <source>
        <dbReference type="PROSITE" id="PS50238"/>
    </source>
</evidence>
<dbReference type="SMART" id="SM00325">
    <property type="entry name" value="RhoGEF"/>
    <property type="match status" value="1"/>
</dbReference>
<dbReference type="PROSITE" id="PS50004">
    <property type="entry name" value="C2"/>
    <property type="match status" value="1"/>
</dbReference>
<dbReference type="InterPro" id="IPR000219">
    <property type="entry name" value="DH_dom"/>
</dbReference>
<dbReference type="GO" id="GO:0005085">
    <property type="term" value="F:guanyl-nucleotide exchange factor activity"/>
    <property type="evidence" value="ECO:0007669"/>
    <property type="project" value="UniProtKB-KW"/>
</dbReference>
<dbReference type="PANTHER" id="PTHR23182:SF3">
    <property type="entry name" value="BREAKPOINT CLUSTER REGION PROTEIN"/>
    <property type="match status" value="1"/>
</dbReference>
<dbReference type="SMART" id="SM00324">
    <property type="entry name" value="RhoGAP"/>
    <property type="match status" value="1"/>
</dbReference>
<dbReference type="Gene3D" id="2.30.29.30">
    <property type="entry name" value="Pleckstrin-homology domain (PH domain)/Phosphotyrosine-binding domain (PTB)"/>
    <property type="match status" value="1"/>
</dbReference>
<feature type="region of interest" description="Disordered" evidence="6">
    <location>
        <begin position="99"/>
        <end position="134"/>
    </location>
</feature>
<reference evidence="10" key="2">
    <citation type="submission" date="2025-09" db="UniProtKB">
        <authorList>
            <consortium name="Ensembl"/>
        </authorList>
    </citation>
    <scope>IDENTIFICATION</scope>
</reference>
<dbReference type="Ensembl" id="ENSCLMT00005045805.1">
    <property type="protein sequence ID" value="ENSCLMP00005044245.1"/>
    <property type="gene ID" value="ENSCLMG00005020071.1"/>
</dbReference>
<dbReference type="InterPro" id="IPR035892">
    <property type="entry name" value="C2_domain_sf"/>
</dbReference>
<dbReference type="GeneTree" id="ENSGT00940000153491"/>
<dbReference type="PROSITE" id="PS50010">
    <property type="entry name" value="DH_2"/>
    <property type="match status" value="1"/>
</dbReference>
<dbReference type="GO" id="GO:0007165">
    <property type="term" value="P:signal transduction"/>
    <property type="evidence" value="ECO:0007669"/>
    <property type="project" value="InterPro"/>
</dbReference>
<dbReference type="Pfam" id="PF19057">
    <property type="entry name" value="PH_19"/>
    <property type="match status" value="1"/>
</dbReference>
<dbReference type="InterPro" id="IPR037769">
    <property type="entry name" value="Abr/Bcr"/>
</dbReference>
<evidence type="ECO:0000256" key="6">
    <source>
        <dbReference type="SAM" id="MobiDB-lite"/>
    </source>
</evidence>
<dbReference type="Pfam" id="PF00621">
    <property type="entry name" value="RhoGEF"/>
    <property type="match status" value="1"/>
</dbReference>
<dbReference type="Gene3D" id="4.10.280.30">
    <property type="entry name" value="Bcr-Abl oncoprotein oligomerisation domain"/>
    <property type="match status" value="1"/>
</dbReference>
<evidence type="ECO:0000313" key="10">
    <source>
        <dbReference type="Ensembl" id="ENSCLMP00005044245.1"/>
    </source>
</evidence>
<sequence length="885" mass="101068">MELRSVGGIEQELEKCKASIRRLEQEVNKERFRMIYLQTLLAKERKSYDKQRWGFRKTPLNEGMDPAATQDGHFPGTPPTYGYDADRAEEQRRHHDILPYIDDSPSSSPHLSSKSRSSRDTLSSGSLESSKSTECDLEKGLEMRKWVLSGILATEETYLSHLEALLLPMKPLKAAATTSQPVLTVPQIETIFFKVPELYEIHREFYDGLFPRVQQWSHHQRVGDLFQKLASQLGVYRAFVDNYELAVETAEKCCQANTQFAEISENLKVRSPKDSKDQTAKNSLEVMCTVHMYMYKINISTSTAVLQDLLKHTPTSHPDHPLLQDALRISQNFLSSINEETTPRRQSMTVKKGESRQLLRDSFMVELVEGARKLRHVFLFTDLLLCAKLKKQIGGKNQQYDSKWYIPLTELAFQGPEETEPLTIPQVPDEELDAMKVKISHLRSEIQREKRGNKGSKVIDRLKKKLSEQESLLLLTSPSLPIRVYNKNGKVITLSNPSTFIVFPQGLKTSSLTSMELQMLTSSCVKLQTPYKWHMFSILPCLIDLYCTLEVDSFGFFSNKAKTRVYRYTTEPKWNEEFEIELEGSQTLRLLCFEKCYNKTKPNKEDGEGTDRIMGKGQIPLDPPTLQGKDWQRTVIPMNGIEVKLSMKFTSREFSLKRMPSRKPMGVFGVKISTVTRRERSKVPYIVRQCLEEIERRGLEEVGIYRVSGVATDIQALKTAFDTNHKDVSVMMSEMDVNAIAGTLKLYFRELPEPLFTDDLYPNFAGALSDSVAKESCMLNLLLSLPEPNLVTFLFLLDHMKRVAEKESVNKMSLHNLATVFGPTLLRPSEKDSKIPTNPTQPISMGDSWSLEVMAQVQVLLYFLQLETIPTPDSKRQSILFSTEV</sequence>
<feature type="compositionally biased region" description="Low complexity" evidence="6">
    <location>
        <begin position="103"/>
        <end position="130"/>
    </location>
</feature>
<evidence type="ECO:0000256" key="4">
    <source>
        <dbReference type="ARBA" id="ARBA00022658"/>
    </source>
</evidence>
<dbReference type="Proteomes" id="UP000694565">
    <property type="component" value="Unplaced"/>
</dbReference>
<dbReference type="SMART" id="SM00239">
    <property type="entry name" value="C2"/>
    <property type="match status" value="1"/>
</dbReference>
<evidence type="ECO:0000256" key="2">
    <source>
        <dbReference type="ARBA" id="ARBA00004552"/>
    </source>
</evidence>
<dbReference type="Gene3D" id="1.20.900.10">
    <property type="entry name" value="Dbl homology (DH) domain"/>
    <property type="match status" value="1"/>
</dbReference>
<evidence type="ECO:0000256" key="1">
    <source>
        <dbReference type="ARBA" id="ARBA00004489"/>
    </source>
</evidence>
<feature type="domain" description="C2" evidence="7">
    <location>
        <begin position="497"/>
        <end position="635"/>
    </location>
</feature>
<reference evidence="10" key="1">
    <citation type="submission" date="2025-08" db="UniProtKB">
        <authorList>
            <consortium name="Ensembl"/>
        </authorList>
    </citation>
    <scope>IDENTIFICATION</scope>
</reference>
<dbReference type="SUPFAM" id="SSF49562">
    <property type="entry name" value="C2 domain (Calcium/lipid-binding domain, CaLB)"/>
    <property type="match status" value="1"/>
</dbReference>
<dbReference type="Gene3D" id="1.10.555.10">
    <property type="entry name" value="Rho GTPase activation protein"/>
    <property type="match status" value="1"/>
</dbReference>
<dbReference type="PROSITE" id="PS50238">
    <property type="entry name" value="RHOGAP"/>
    <property type="match status" value="1"/>
</dbReference>
<evidence type="ECO:0000259" key="7">
    <source>
        <dbReference type="PROSITE" id="PS50004"/>
    </source>
</evidence>
<dbReference type="InterPro" id="IPR011993">
    <property type="entry name" value="PH-like_dom_sf"/>
</dbReference>
<dbReference type="SUPFAM" id="SSF50729">
    <property type="entry name" value="PH domain-like"/>
    <property type="match status" value="1"/>
</dbReference>
<dbReference type="InterPro" id="IPR000198">
    <property type="entry name" value="RhoGAP_dom"/>
</dbReference>
<evidence type="ECO:0000259" key="8">
    <source>
        <dbReference type="PROSITE" id="PS50010"/>
    </source>
</evidence>
<dbReference type="PANTHER" id="PTHR23182">
    <property type="entry name" value="BREAKPOINT CLUSTER REGION PROTEIN BCR"/>
    <property type="match status" value="1"/>
</dbReference>
<dbReference type="GO" id="GO:0005096">
    <property type="term" value="F:GTPase activator activity"/>
    <property type="evidence" value="ECO:0007669"/>
    <property type="project" value="UniProtKB-KW"/>
</dbReference>
<dbReference type="InterPro" id="IPR000008">
    <property type="entry name" value="C2_dom"/>
</dbReference>
<dbReference type="Pfam" id="PF09036">
    <property type="entry name" value="Bcr-Abl_Oligo"/>
    <property type="match status" value="1"/>
</dbReference>
<dbReference type="InterPro" id="IPR008936">
    <property type="entry name" value="Rho_GTPase_activation_prot"/>
</dbReference>
<feature type="domain" description="Rho-GAP" evidence="9">
    <location>
        <begin position="670"/>
        <end position="862"/>
    </location>
</feature>
<dbReference type="Gene3D" id="2.60.40.150">
    <property type="entry name" value="C2 domain"/>
    <property type="match status" value="1"/>
</dbReference>
<dbReference type="InterPro" id="IPR036481">
    <property type="entry name" value="Bcr-Abl_oncoprot_oligo_sf"/>
</dbReference>
<dbReference type="FunFam" id="1.10.555.10:FF:000004">
    <property type="entry name" value="active breakpoint cluster region-related protein-like"/>
    <property type="match status" value="1"/>
</dbReference>
<evidence type="ECO:0000256" key="5">
    <source>
        <dbReference type="SAM" id="Coils"/>
    </source>
</evidence>
<dbReference type="SUPFAM" id="SSF48065">
    <property type="entry name" value="DBL homology domain (DH-domain)"/>
    <property type="match status" value="1"/>
</dbReference>
<dbReference type="GO" id="GO:0043197">
    <property type="term" value="C:dendritic spine"/>
    <property type="evidence" value="ECO:0007669"/>
    <property type="project" value="UniProtKB-SubCell"/>
</dbReference>
<keyword evidence="11" id="KW-1185">Reference proteome</keyword>
<dbReference type="CDD" id="cd00160">
    <property type="entry name" value="RhoGEF"/>
    <property type="match status" value="1"/>
</dbReference>
<organism evidence="10 11">
    <name type="scientific">Cyclopterus lumpus</name>
    <name type="common">Lumpsucker</name>
    <dbReference type="NCBI Taxonomy" id="8103"/>
    <lineage>
        <taxon>Eukaryota</taxon>
        <taxon>Metazoa</taxon>
        <taxon>Chordata</taxon>
        <taxon>Craniata</taxon>
        <taxon>Vertebrata</taxon>
        <taxon>Euteleostomi</taxon>
        <taxon>Actinopterygii</taxon>
        <taxon>Neopterygii</taxon>
        <taxon>Teleostei</taxon>
        <taxon>Neoteleostei</taxon>
        <taxon>Acanthomorphata</taxon>
        <taxon>Eupercaria</taxon>
        <taxon>Perciformes</taxon>
        <taxon>Cottioidei</taxon>
        <taxon>Cottales</taxon>
        <taxon>Cyclopteridae</taxon>
        <taxon>Cyclopterus</taxon>
    </lineage>
</organism>
<evidence type="ECO:0000256" key="3">
    <source>
        <dbReference type="ARBA" id="ARBA00022468"/>
    </source>
</evidence>
<dbReference type="CDD" id="cd04387">
    <property type="entry name" value="RhoGAP_Bcr"/>
    <property type="match status" value="1"/>
</dbReference>
<dbReference type="AlphaFoldDB" id="A0A8C3AK09"/>
<feature type="domain" description="DH" evidence="8">
    <location>
        <begin position="143"/>
        <end position="340"/>
    </location>
</feature>
<comment type="subcellular location">
    <subcellularLocation>
        <location evidence="1">Cell projection</location>
        <location evidence="1">Axon</location>
    </subcellularLocation>
    <subcellularLocation>
        <location evidence="2">Cell projection</location>
        <location evidence="2">Dendritic spine</location>
    </subcellularLocation>
</comment>
<feature type="coiled-coil region" evidence="5">
    <location>
        <begin position="6"/>
        <end position="33"/>
    </location>
</feature>
<dbReference type="Pfam" id="PF00168">
    <property type="entry name" value="C2"/>
    <property type="match status" value="1"/>
</dbReference>
<dbReference type="GO" id="GO:0004674">
    <property type="term" value="F:protein serine/threonine kinase activity"/>
    <property type="evidence" value="ECO:0007669"/>
    <property type="project" value="InterPro"/>
</dbReference>